<dbReference type="AlphaFoldDB" id="A0AAD1UE90"/>
<feature type="compositionally biased region" description="Polar residues" evidence="2">
    <location>
        <begin position="425"/>
        <end position="445"/>
    </location>
</feature>
<feature type="region of interest" description="Disordered" evidence="2">
    <location>
        <begin position="425"/>
        <end position="482"/>
    </location>
</feature>
<keyword evidence="1" id="KW-0863">Zinc-finger</keyword>
<keyword evidence="5" id="KW-1185">Reference proteome</keyword>
<dbReference type="GO" id="GO:0008270">
    <property type="term" value="F:zinc ion binding"/>
    <property type="evidence" value="ECO:0007669"/>
    <property type="project" value="UniProtKB-KW"/>
</dbReference>
<dbReference type="InterPro" id="IPR013083">
    <property type="entry name" value="Znf_RING/FYVE/PHD"/>
</dbReference>
<dbReference type="SUPFAM" id="SSF57850">
    <property type="entry name" value="RING/U-box"/>
    <property type="match status" value="1"/>
</dbReference>
<name>A0AAD1UE90_EUPCR</name>
<accession>A0AAD1UE90</accession>
<evidence type="ECO:0000313" key="5">
    <source>
        <dbReference type="Proteomes" id="UP001295684"/>
    </source>
</evidence>
<dbReference type="EMBL" id="CAMPGE010004685">
    <property type="protein sequence ID" value="CAI2363533.1"/>
    <property type="molecule type" value="Genomic_DNA"/>
</dbReference>
<proteinExistence type="predicted"/>
<protein>
    <recommendedName>
        <fullName evidence="3">RING-type domain-containing protein</fullName>
    </recommendedName>
</protein>
<dbReference type="Proteomes" id="UP001295684">
    <property type="component" value="Unassembled WGS sequence"/>
</dbReference>
<reference evidence="4" key="1">
    <citation type="submission" date="2023-07" db="EMBL/GenBank/DDBJ databases">
        <authorList>
            <consortium name="AG Swart"/>
            <person name="Singh M."/>
            <person name="Singh A."/>
            <person name="Seah K."/>
            <person name="Emmerich C."/>
        </authorList>
    </citation>
    <scope>NUCLEOTIDE SEQUENCE</scope>
    <source>
        <strain evidence="4">DP1</strain>
    </source>
</reference>
<dbReference type="InterPro" id="IPR001841">
    <property type="entry name" value="Znf_RING"/>
</dbReference>
<feature type="region of interest" description="Disordered" evidence="2">
    <location>
        <begin position="146"/>
        <end position="186"/>
    </location>
</feature>
<evidence type="ECO:0000313" key="4">
    <source>
        <dbReference type="EMBL" id="CAI2363533.1"/>
    </source>
</evidence>
<evidence type="ECO:0000256" key="2">
    <source>
        <dbReference type="SAM" id="MobiDB-lite"/>
    </source>
</evidence>
<sequence>MSRNNPRKHYSEEEYITLKRKIGKTLQLIRNLPEKLIDEELFIAGFICGRDHISLAGRVFSLMLKNFGVDERKIIQENLIIKKQISLLQCKFDIYQNKMIELDRDIFERYQNKSPPQTKIERDSHKDIGRREAVYQQSAYHCDKYQSNSQQKWSNESSLKANEQKTNTRSSTSISAGGIEQRNIKQEPIEIIDSSYSDSEWPKREKEILKNITDRKMHKESNQQYCNIAMSKLSGYDPQRVLKNESSFTEGWRPRRIQKPAIQEQNRGSIQRQEMDHLEFPNQEMIQEDVKNKAGDYEQKFNDYSHEGTFKNYVEKITGEVVKNVLKDKHSLKQIFSSISDQSDTSCGQNDIESKVCKVCFGRSDRTEMVKMLHCKHYIHKKCLKKDTFIQQDSGNPIVHCPALQCQLMNPATKEIKQTLTLPTSKVPTQHSQDPTPHETPTQHYPNKRERKRRKHLDDSSSTRSIPPLYSPSKPSHKDCVNFSVEDFGGSMSFSRTSCDNGVKEE</sequence>
<gene>
    <name evidence="4" type="ORF">ECRASSUSDP1_LOCUS4869</name>
</gene>
<comment type="caution">
    <text evidence="4">The sequence shown here is derived from an EMBL/GenBank/DDBJ whole genome shotgun (WGS) entry which is preliminary data.</text>
</comment>
<keyword evidence="1" id="KW-0479">Metal-binding</keyword>
<dbReference type="PROSITE" id="PS50089">
    <property type="entry name" value="ZF_RING_2"/>
    <property type="match status" value="1"/>
</dbReference>
<feature type="region of interest" description="Disordered" evidence="2">
    <location>
        <begin position="487"/>
        <end position="506"/>
    </location>
</feature>
<evidence type="ECO:0000259" key="3">
    <source>
        <dbReference type="PROSITE" id="PS50089"/>
    </source>
</evidence>
<feature type="compositionally biased region" description="Polar residues" evidence="2">
    <location>
        <begin position="146"/>
        <end position="175"/>
    </location>
</feature>
<dbReference type="Gene3D" id="3.30.40.10">
    <property type="entry name" value="Zinc/RING finger domain, C3HC4 (zinc finger)"/>
    <property type="match status" value="1"/>
</dbReference>
<organism evidence="4 5">
    <name type="scientific">Euplotes crassus</name>
    <dbReference type="NCBI Taxonomy" id="5936"/>
    <lineage>
        <taxon>Eukaryota</taxon>
        <taxon>Sar</taxon>
        <taxon>Alveolata</taxon>
        <taxon>Ciliophora</taxon>
        <taxon>Intramacronucleata</taxon>
        <taxon>Spirotrichea</taxon>
        <taxon>Hypotrichia</taxon>
        <taxon>Euplotida</taxon>
        <taxon>Euplotidae</taxon>
        <taxon>Moneuplotes</taxon>
    </lineage>
</organism>
<feature type="domain" description="RING-type" evidence="3">
    <location>
        <begin position="357"/>
        <end position="405"/>
    </location>
</feature>
<keyword evidence="1" id="KW-0862">Zinc</keyword>
<evidence type="ECO:0000256" key="1">
    <source>
        <dbReference type="PROSITE-ProRule" id="PRU00175"/>
    </source>
</evidence>